<evidence type="ECO:0000256" key="2">
    <source>
        <dbReference type="ARBA" id="ARBA00022475"/>
    </source>
</evidence>
<evidence type="ECO:0000256" key="4">
    <source>
        <dbReference type="ARBA" id="ARBA00022989"/>
    </source>
</evidence>
<comment type="subcellular location">
    <subcellularLocation>
        <location evidence="1">Membrane</location>
        <topology evidence="1">Multi-pass membrane protein</topology>
    </subcellularLocation>
</comment>
<dbReference type="PANTHER" id="PTHR34857:SF2">
    <property type="entry name" value="SLL0384 PROTEIN"/>
    <property type="match status" value="1"/>
</dbReference>
<keyword evidence="8" id="KW-1185">Reference proteome</keyword>
<dbReference type="Proteomes" id="UP000050326">
    <property type="component" value="Unassembled WGS sequence"/>
</dbReference>
<feature type="transmembrane region" description="Helical" evidence="6">
    <location>
        <begin position="212"/>
        <end position="231"/>
    </location>
</feature>
<dbReference type="OrthoDB" id="3730291at2"/>
<organism evidence="7 8">
    <name type="scientific">Oxobacter pfennigii</name>
    <dbReference type="NCBI Taxonomy" id="36849"/>
    <lineage>
        <taxon>Bacteria</taxon>
        <taxon>Bacillati</taxon>
        <taxon>Bacillota</taxon>
        <taxon>Clostridia</taxon>
        <taxon>Eubacteriales</taxon>
        <taxon>Clostridiaceae</taxon>
        <taxon>Oxobacter</taxon>
    </lineage>
</organism>
<comment type="caution">
    <text evidence="7">The sequence shown here is derived from an EMBL/GenBank/DDBJ whole genome shotgun (WGS) entry which is preliminary data.</text>
</comment>
<dbReference type="STRING" id="36849.OXPF_34280"/>
<keyword evidence="3 6" id="KW-0812">Transmembrane</keyword>
<sequence>MIVSGRTQGINPDPRTKLFLLLMVILAAAMSPSLSYELGLVVLIAVFGVFCGGIKYSLISAFAYGLIYIFTLLVLDKITGGLRTTFIAFLGLVHKVYPCGMLAGIMISTTKVSEFMSAMYRIRAPKKLVIPLAVMLRYLPAVREDWSYIKDAMRMRDVSPSLKGLITRPAMTMECVYVPLMMSASKAADELSVAAVTRGIENPKPRTCLTQILFGVSDLVLAACFLLYFMAGRFI</sequence>
<dbReference type="EMBL" id="LKET01000045">
    <property type="protein sequence ID" value="KPU42997.1"/>
    <property type="molecule type" value="Genomic_DNA"/>
</dbReference>
<accession>A0A0P8WKV9</accession>
<dbReference type="RefSeq" id="WP_054876425.1">
    <property type="nucleotide sequence ID" value="NZ_LKET01000045.1"/>
</dbReference>
<evidence type="ECO:0000256" key="6">
    <source>
        <dbReference type="SAM" id="Phobius"/>
    </source>
</evidence>
<protein>
    <submittedName>
        <fullName evidence="7">Energy-coupling factor transporter transmembrane protein EcfT</fullName>
    </submittedName>
</protein>
<keyword evidence="4 6" id="KW-1133">Transmembrane helix</keyword>
<dbReference type="CDD" id="cd16914">
    <property type="entry name" value="EcfT"/>
    <property type="match status" value="1"/>
</dbReference>
<dbReference type="PANTHER" id="PTHR34857">
    <property type="entry name" value="SLL0384 PROTEIN"/>
    <property type="match status" value="1"/>
</dbReference>
<evidence type="ECO:0000313" key="8">
    <source>
        <dbReference type="Proteomes" id="UP000050326"/>
    </source>
</evidence>
<dbReference type="PATRIC" id="fig|36849.3.peg.3630"/>
<keyword evidence="2" id="KW-1003">Cell membrane</keyword>
<keyword evidence="5 6" id="KW-0472">Membrane</keyword>
<gene>
    <name evidence="7" type="primary">ecfT_4</name>
    <name evidence="7" type="ORF">OXPF_34280</name>
</gene>
<dbReference type="GO" id="GO:0005886">
    <property type="term" value="C:plasma membrane"/>
    <property type="evidence" value="ECO:0007669"/>
    <property type="project" value="UniProtKB-ARBA"/>
</dbReference>
<reference evidence="7 8" key="1">
    <citation type="submission" date="2015-09" db="EMBL/GenBank/DDBJ databases">
        <title>Genome sequence of Oxobacter pfennigii DSM 3222.</title>
        <authorList>
            <person name="Poehlein A."/>
            <person name="Bengelsdorf F.R."/>
            <person name="Schiel-Bengelsdorf B."/>
            <person name="Duerre P."/>
            <person name="Daniel R."/>
        </authorList>
    </citation>
    <scope>NUCLEOTIDE SEQUENCE [LARGE SCALE GENOMIC DNA]</scope>
    <source>
        <strain evidence="7 8">DSM 3222</strain>
    </source>
</reference>
<proteinExistence type="predicted"/>
<evidence type="ECO:0000256" key="3">
    <source>
        <dbReference type="ARBA" id="ARBA00022692"/>
    </source>
</evidence>
<dbReference type="InterPro" id="IPR003339">
    <property type="entry name" value="ABC/ECF_trnsptr_transmembrane"/>
</dbReference>
<evidence type="ECO:0000256" key="5">
    <source>
        <dbReference type="ARBA" id="ARBA00023136"/>
    </source>
</evidence>
<feature type="transmembrane region" description="Helical" evidence="6">
    <location>
        <begin position="20"/>
        <end position="50"/>
    </location>
</feature>
<evidence type="ECO:0000256" key="1">
    <source>
        <dbReference type="ARBA" id="ARBA00004141"/>
    </source>
</evidence>
<feature type="transmembrane region" description="Helical" evidence="6">
    <location>
        <begin position="87"/>
        <end position="108"/>
    </location>
</feature>
<feature type="transmembrane region" description="Helical" evidence="6">
    <location>
        <begin position="56"/>
        <end position="75"/>
    </location>
</feature>
<dbReference type="AlphaFoldDB" id="A0A0P8WKV9"/>
<dbReference type="InterPro" id="IPR051611">
    <property type="entry name" value="ECF_transporter_component"/>
</dbReference>
<evidence type="ECO:0000313" key="7">
    <source>
        <dbReference type="EMBL" id="KPU42997.1"/>
    </source>
</evidence>
<name>A0A0P8WKV9_9CLOT</name>
<dbReference type="Pfam" id="PF02361">
    <property type="entry name" value="CbiQ"/>
    <property type="match status" value="1"/>
</dbReference>